<dbReference type="GeneID" id="106487259"/>
<reference evidence="3 4" key="1">
    <citation type="submission" date="2025-05" db="UniProtKB">
        <authorList>
            <consortium name="RefSeq"/>
        </authorList>
    </citation>
    <scope>IDENTIFICATION</scope>
    <source>
        <tissue evidence="3 4">Blood</tissue>
    </source>
</reference>
<dbReference type="InterPro" id="IPR006461">
    <property type="entry name" value="PLAC_motif_containing"/>
</dbReference>
<dbReference type="RefSeq" id="XP_067161033.1">
    <property type="nucleotide sequence ID" value="XM_067304932.1"/>
</dbReference>
<evidence type="ECO:0000256" key="1">
    <source>
        <dbReference type="ARBA" id="ARBA00009024"/>
    </source>
</evidence>
<dbReference type="Pfam" id="PF04749">
    <property type="entry name" value="PLAC8"/>
    <property type="match status" value="1"/>
</dbReference>
<gene>
    <name evidence="3 4" type="primary">PLAC8L1</name>
</gene>
<accession>A0ABM4F7U6</accession>
<evidence type="ECO:0000313" key="4">
    <source>
        <dbReference type="RefSeq" id="XP_067161034.1"/>
    </source>
</evidence>
<dbReference type="RefSeq" id="XP_067161034.1">
    <property type="nucleotide sequence ID" value="XM_067304933.1"/>
</dbReference>
<dbReference type="Proteomes" id="UP001652627">
    <property type="component" value="Chromosome 14"/>
</dbReference>
<proteinExistence type="inferred from homology"/>
<name>A0ABM4F7U6_9AVES</name>
<comment type="similarity">
    <text evidence="1">Belongs to the cornifelin family.</text>
</comment>
<dbReference type="PANTHER" id="PTHR15907">
    <property type="entry name" value="DUF614 FAMILY PROTEIN-RELATED"/>
    <property type="match status" value="1"/>
</dbReference>
<organism evidence="2 3">
    <name type="scientific">Apteryx mantelli</name>
    <name type="common">North Island brown kiwi</name>
    <dbReference type="NCBI Taxonomy" id="2696672"/>
    <lineage>
        <taxon>Eukaryota</taxon>
        <taxon>Metazoa</taxon>
        <taxon>Chordata</taxon>
        <taxon>Craniata</taxon>
        <taxon>Vertebrata</taxon>
        <taxon>Euteleostomi</taxon>
        <taxon>Archelosauria</taxon>
        <taxon>Archosauria</taxon>
        <taxon>Dinosauria</taxon>
        <taxon>Saurischia</taxon>
        <taxon>Theropoda</taxon>
        <taxon>Coelurosauria</taxon>
        <taxon>Aves</taxon>
        <taxon>Palaeognathae</taxon>
        <taxon>Apterygiformes</taxon>
        <taxon>Apterygidae</taxon>
        <taxon>Apteryx</taxon>
    </lineage>
</organism>
<evidence type="ECO:0000313" key="2">
    <source>
        <dbReference type="Proteomes" id="UP001652627"/>
    </source>
</evidence>
<protein>
    <submittedName>
        <fullName evidence="3 4">PLAC8-like protein 1 isoform X1</fullName>
    </submittedName>
</protein>
<dbReference type="NCBIfam" id="TIGR01571">
    <property type="entry name" value="A_thal_Cys_rich"/>
    <property type="match status" value="1"/>
</dbReference>
<evidence type="ECO:0000313" key="3">
    <source>
        <dbReference type="RefSeq" id="XP_067161033.1"/>
    </source>
</evidence>
<sequence length="244" mass="26346">MSISLPEIQSPFILSLITPEDGTSFPSGVNWAVGIDLVNVKGGLKASLASPFHPSSLCVASSVLRVSSKKPGEPVTTQPASKVGMSAITTIMWTGGDWSTGLFDVCSDKMICVCGTLCSPCLECSLARRYGECLCFPLLPGSTLALRVGARERYKIRGTICEDWIAVYCCWPFAVCQVARELKRRAMTQICEVNATPLAEDVLVKKNSQQGSLSHDSFYPSIPSPSPPTMQNALLLKIKYMSTL</sequence>
<keyword evidence="2" id="KW-1185">Reference proteome</keyword>